<proteinExistence type="predicted"/>
<name>A0ACB0XTV0_MELEN</name>
<protein>
    <submittedName>
        <fullName evidence="1">Uncharacterized protein</fullName>
    </submittedName>
</protein>
<evidence type="ECO:0000313" key="2">
    <source>
        <dbReference type="Proteomes" id="UP001497535"/>
    </source>
</evidence>
<accession>A0ACB0XTV0</accession>
<reference evidence="1" key="1">
    <citation type="submission" date="2023-11" db="EMBL/GenBank/DDBJ databases">
        <authorList>
            <person name="Poullet M."/>
        </authorList>
    </citation>
    <scope>NUCLEOTIDE SEQUENCE</scope>
    <source>
        <strain evidence="1">E1834</strain>
    </source>
</reference>
<comment type="caution">
    <text evidence="1">The sequence shown here is derived from an EMBL/GenBank/DDBJ whole genome shotgun (WGS) entry which is preliminary data.</text>
</comment>
<dbReference type="Proteomes" id="UP001497535">
    <property type="component" value="Unassembled WGS sequence"/>
</dbReference>
<evidence type="ECO:0000313" key="1">
    <source>
        <dbReference type="EMBL" id="CAK5017643.1"/>
    </source>
</evidence>
<sequence length="82" mass="9221">MPYHMFLLEALFELFESIFAEARKQISAENKAVINQICDEKFVGNEEGKSVIENCVESLNGLSTKLEKCNVKIGKVFSASNF</sequence>
<organism evidence="1 2">
    <name type="scientific">Meloidogyne enterolobii</name>
    <name type="common">Root-knot nematode worm</name>
    <name type="synonym">Meloidogyne mayaguensis</name>
    <dbReference type="NCBI Taxonomy" id="390850"/>
    <lineage>
        <taxon>Eukaryota</taxon>
        <taxon>Metazoa</taxon>
        <taxon>Ecdysozoa</taxon>
        <taxon>Nematoda</taxon>
        <taxon>Chromadorea</taxon>
        <taxon>Rhabditida</taxon>
        <taxon>Tylenchina</taxon>
        <taxon>Tylenchomorpha</taxon>
        <taxon>Tylenchoidea</taxon>
        <taxon>Meloidogynidae</taxon>
        <taxon>Meloidogyninae</taxon>
        <taxon>Meloidogyne</taxon>
    </lineage>
</organism>
<gene>
    <name evidence="1" type="ORF">MENTE1834_LOCUS3580</name>
</gene>
<keyword evidence="2" id="KW-1185">Reference proteome</keyword>
<dbReference type="EMBL" id="CAVMJV010000003">
    <property type="protein sequence ID" value="CAK5017643.1"/>
    <property type="molecule type" value="Genomic_DNA"/>
</dbReference>